<evidence type="ECO:0000256" key="16">
    <source>
        <dbReference type="SAM" id="Phobius"/>
    </source>
</evidence>
<keyword evidence="14" id="KW-0175">Coiled coil</keyword>
<gene>
    <name evidence="20" type="primary">erlin1</name>
    <name evidence="20" type="ORF">T02_9809</name>
</gene>
<dbReference type="InterPro" id="IPR011701">
    <property type="entry name" value="MFS"/>
</dbReference>
<dbReference type="Gene3D" id="1.20.58.900">
    <property type="match status" value="1"/>
</dbReference>
<evidence type="ECO:0000259" key="17">
    <source>
        <dbReference type="PROSITE" id="PS50178"/>
    </source>
</evidence>
<dbReference type="GO" id="GO:0032933">
    <property type="term" value="P:SREBP signaling pathway"/>
    <property type="evidence" value="ECO:0007669"/>
    <property type="project" value="TreeGrafter"/>
</dbReference>
<keyword evidence="12" id="KW-0325">Glycoprotein</keyword>
<dbReference type="PROSITE" id="PS50826">
    <property type="entry name" value="RUN"/>
    <property type="match status" value="1"/>
</dbReference>
<dbReference type="InterPro" id="IPR004012">
    <property type="entry name" value="Run_dom"/>
</dbReference>
<feature type="domain" description="Major facilitator superfamily (MFS) profile" evidence="19">
    <location>
        <begin position="528"/>
        <end position="947"/>
    </location>
</feature>
<evidence type="ECO:0000259" key="19">
    <source>
        <dbReference type="PROSITE" id="PS50850"/>
    </source>
</evidence>
<dbReference type="STRING" id="6335.A0A0V1LKG9"/>
<dbReference type="InterPro" id="IPR017455">
    <property type="entry name" value="Znf_FYVE-rel"/>
</dbReference>
<keyword evidence="21" id="KW-1185">Reference proteome</keyword>
<keyword evidence="6 13" id="KW-0863">Zinc-finger</keyword>
<proteinExistence type="inferred from homology"/>
<sequence length="1360" mass="152359">MTSTLNVALPANCNQHARERNNLFLLTRLAIRSLLERGMAMENRTLSADDVCLVNFFVIFEKVLHHGLKSGLLWKQTGQDLWYMFQKLSCQYRNLLEAVTSYICRVRALLRLAVLQKKLADYMNVLIESKEIIDNCYEEWAILRNESLAIPLVGSLVGLRVLNCDLFLKEDNLKEQPNDVDLSYMIKLPNLSTEEIKEMEMIEKVDPQTKSTLDQINYLEERNAFLQSQNASLMRKLQNVGKESTTAVDTVAELAMPEEECGNSNIKMVQRKQEVQQTEIELLEAEIHQKHDTIVSLRQQLEDVKKINVDLYRQLRTLENAYREKESTFLNAKKEYEKREKELADEAVSRVAHVEKLEKQLRDNEDAMKTFEIELERSTGLSRNFQAMLRDEVAAKKHLQEELEKEEKENCRLKELLHNFNNTEEINKQLREECTLLKTKIREYEKSLEEVGVHLSQSKLKVEDLKEGLLPFVDARWVDDKNVLECQGCKQRFSVSRRKHHCRNCGGIFCQQCSENSLPLPSSSKPGRVCDACFILLLERLSAKNTPQSYWFLYFHSTDNKFSYSDLSCDDDGVVHFESSRRCCFCTCSLVSVSMCGVESFIISSFVNAYLASKFVSGILSDHISASILFACGLFISSFCVVAFSFAKTVFVYSFLWFISGIAQGCSWPSCMKLLQQSYEPAQLGTMWSLVASSINVAGALGPIIMPLLLKSCGNWRLVLRMTGLFCMLWSALSLIAVLSVLRNDKTNVETHSVQSSTSIFKWSHWRSVISNDFLRWLSFFENWAELELVEAKGVSTINAAAFASAFEFGGIISGLVSGYITDALAAKQAHANRGSARMKLAFIFSIVTGMLVFSGFILGACLYGNVNVFGLVAAEMVPLHLSGLSHSLVSLAGTGAVLSGYPNSLVASRFGWSAVLLIQEMSRHVVAATIMVVCGIMLQLSLHRIEEGHVGVYYRGGALLRSISYPGYHLMFPVLTSVRSVQHCIFNRMLYNRTVLQVTMQTDKVTNVPCGTSGGVIIYFERIEVVNILDVDRVYDIVKNYTVDYDKTLIFNKVHHEVNQFCSVHSLQEVYIDLFDQIDESLKTTLQSELNTIAPGLNVHAIRVTKPKIPETIRQNYEQMEAEKTKLLIAEQHQKLVEKEAETERKRAIIEAEKVAQVAKIEYAQKILEKESLKKISELEDQTYLAKVKSQADAEYYNAVKMAEANKVLLSAEYLELKRIEAVSNNNKVFYGTDIPNMFLSSDSTSTDGKKTQQRANNFYFRILDTTHILAFSFFSEYGLGNVLAGHGQYCASGPGGPIGPGGPTWPGCPGGPGGPGGPGTPGSPGGPVCPGWPGLPGFPAVDDGRPSAPGNPGGPLGP</sequence>
<dbReference type="InterPro" id="IPR000306">
    <property type="entry name" value="Znf_FYVE"/>
</dbReference>
<feature type="domain" description="RUN" evidence="18">
    <location>
        <begin position="47"/>
        <end position="171"/>
    </location>
</feature>
<dbReference type="SUPFAM" id="SSF103473">
    <property type="entry name" value="MFS general substrate transporter"/>
    <property type="match status" value="1"/>
</dbReference>
<dbReference type="SMART" id="SM00593">
    <property type="entry name" value="RUN"/>
    <property type="match status" value="1"/>
</dbReference>
<dbReference type="GO" id="GO:0005789">
    <property type="term" value="C:endoplasmic reticulum membrane"/>
    <property type="evidence" value="ECO:0007669"/>
    <property type="project" value="UniProtKB-SubCell"/>
</dbReference>
<evidence type="ECO:0000256" key="6">
    <source>
        <dbReference type="ARBA" id="ARBA00022771"/>
    </source>
</evidence>
<evidence type="ECO:0000256" key="12">
    <source>
        <dbReference type="ARBA" id="ARBA00023180"/>
    </source>
</evidence>
<dbReference type="InterPro" id="IPR001107">
    <property type="entry name" value="Band_7"/>
</dbReference>
<feature type="transmembrane region" description="Helical" evidence="16">
    <location>
        <begin position="624"/>
        <end position="646"/>
    </location>
</feature>
<dbReference type="CDD" id="cd03406">
    <property type="entry name" value="SPFH_like_u3"/>
    <property type="match status" value="1"/>
</dbReference>
<feature type="transmembrane region" description="Helical" evidence="16">
    <location>
        <begin position="687"/>
        <end position="710"/>
    </location>
</feature>
<evidence type="ECO:0000256" key="8">
    <source>
        <dbReference type="ARBA" id="ARBA00022833"/>
    </source>
</evidence>
<dbReference type="EMBL" id="JYDW01000034">
    <property type="protein sequence ID" value="KRZ60000.1"/>
    <property type="molecule type" value="Genomic_DNA"/>
</dbReference>
<evidence type="ECO:0000259" key="18">
    <source>
        <dbReference type="PROSITE" id="PS50826"/>
    </source>
</evidence>
<name>A0A0V1LKG9_9BILA</name>
<keyword evidence="5" id="KW-0479">Metal-binding</keyword>
<dbReference type="SUPFAM" id="SSF140741">
    <property type="entry name" value="RUN domain-like"/>
    <property type="match status" value="1"/>
</dbReference>
<evidence type="ECO:0000313" key="20">
    <source>
        <dbReference type="EMBL" id="KRZ60000.1"/>
    </source>
</evidence>
<dbReference type="PROSITE" id="PS50850">
    <property type="entry name" value="MFS"/>
    <property type="match status" value="1"/>
</dbReference>
<dbReference type="Pfam" id="PF01363">
    <property type="entry name" value="FYVE"/>
    <property type="match status" value="1"/>
</dbReference>
<comment type="similarity">
    <text evidence="3">Belongs to the band 7/mec-2 family.</text>
</comment>
<evidence type="ECO:0000256" key="3">
    <source>
        <dbReference type="ARBA" id="ARBA00008164"/>
    </source>
</evidence>
<reference evidence="20 21" key="1">
    <citation type="submission" date="2015-05" db="EMBL/GenBank/DDBJ databases">
        <title>Evolution of Trichinella species and genotypes.</title>
        <authorList>
            <person name="Korhonen P.K."/>
            <person name="Edoardo P."/>
            <person name="Giuseppe L.R."/>
            <person name="Gasser R.B."/>
        </authorList>
    </citation>
    <scope>NUCLEOTIDE SEQUENCE [LARGE SCALE GENOMIC DNA]</scope>
    <source>
        <strain evidence="20">ISS10</strain>
    </source>
</reference>
<keyword evidence="8" id="KW-0862">Zinc</keyword>
<feature type="transmembrane region" description="Helical" evidence="16">
    <location>
        <begin position="722"/>
        <end position="742"/>
    </location>
</feature>
<keyword evidence="10 16" id="KW-1133">Transmembrane helix</keyword>
<accession>A0A0V1LKG9</accession>
<dbReference type="Pfam" id="PF01145">
    <property type="entry name" value="Band_7"/>
    <property type="match status" value="1"/>
</dbReference>
<organism evidence="20 21">
    <name type="scientific">Trichinella nativa</name>
    <dbReference type="NCBI Taxonomy" id="6335"/>
    <lineage>
        <taxon>Eukaryota</taxon>
        <taxon>Metazoa</taxon>
        <taxon>Ecdysozoa</taxon>
        <taxon>Nematoda</taxon>
        <taxon>Enoplea</taxon>
        <taxon>Dorylaimia</taxon>
        <taxon>Trichinellida</taxon>
        <taxon>Trichinellidae</taxon>
        <taxon>Trichinella</taxon>
    </lineage>
</organism>
<feature type="non-terminal residue" evidence="20">
    <location>
        <position position="1"/>
    </location>
</feature>
<dbReference type="InterPro" id="IPR020846">
    <property type="entry name" value="MFS_dom"/>
</dbReference>
<dbReference type="Gene3D" id="1.20.1250.20">
    <property type="entry name" value="MFS general substrate transporter like domains"/>
    <property type="match status" value="2"/>
</dbReference>
<dbReference type="Gene3D" id="3.30.40.10">
    <property type="entry name" value="Zinc/RING finger domain, C3HC4 (zinc finger)"/>
    <property type="match status" value="1"/>
</dbReference>
<evidence type="ECO:0000256" key="10">
    <source>
        <dbReference type="ARBA" id="ARBA00022989"/>
    </source>
</evidence>
<keyword evidence="9" id="KW-0735">Signal-anchor</keyword>
<dbReference type="PANTHER" id="PTHR15351">
    <property type="entry name" value="ERLIN (ER LIPID RAFT ASSOCIATED PROTEIN) HOMOLOG"/>
    <property type="match status" value="1"/>
</dbReference>
<dbReference type="InterPro" id="IPR037213">
    <property type="entry name" value="Run_dom_sf"/>
</dbReference>
<evidence type="ECO:0000256" key="15">
    <source>
        <dbReference type="SAM" id="MobiDB-lite"/>
    </source>
</evidence>
<dbReference type="GO" id="GO:0015485">
    <property type="term" value="F:cholesterol binding"/>
    <property type="evidence" value="ECO:0007669"/>
    <property type="project" value="TreeGrafter"/>
</dbReference>
<feature type="compositionally biased region" description="Gly residues" evidence="15">
    <location>
        <begin position="1303"/>
        <end position="1327"/>
    </location>
</feature>
<evidence type="ECO:0000256" key="1">
    <source>
        <dbReference type="ARBA" id="ARBA00004141"/>
    </source>
</evidence>
<dbReference type="OrthoDB" id="79871at2759"/>
<keyword evidence="11 16" id="KW-0472">Membrane</keyword>
<dbReference type="Pfam" id="PF02759">
    <property type="entry name" value="RUN"/>
    <property type="match status" value="1"/>
</dbReference>
<evidence type="ECO:0000256" key="7">
    <source>
        <dbReference type="ARBA" id="ARBA00022824"/>
    </source>
</evidence>
<dbReference type="CDD" id="cd17681">
    <property type="entry name" value="RUN_RUFY1_like"/>
    <property type="match status" value="1"/>
</dbReference>
<dbReference type="InterPro" id="IPR036259">
    <property type="entry name" value="MFS_trans_sf"/>
</dbReference>
<feature type="transmembrane region" description="Helical" evidence="16">
    <location>
        <begin position="652"/>
        <end position="675"/>
    </location>
</feature>
<evidence type="ECO:0000256" key="9">
    <source>
        <dbReference type="ARBA" id="ARBA00022968"/>
    </source>
</evidence>
<dbReference type="Proteomes" id="UP000054721">
    <property type="component" value="Unassembled WGS sequence"/>
</dbReference>
<dbReference type="InterPro" id="IPR013083">
    <property type="entry name" value="Znf_RING/FYVE/PHD"/>
</dbReference>
<feature type="domain" description="FYVE-type" evidence="17">
    <location>
        <begin position="480"/>
        <end position="538"/>
    </location>
</feature>
<dbReference type="CDD" id="cd15721">
    <property type="entry name" value="FYVE_RUFY1_like"/>
    <property type="match status" value="1"/>
</dbReference>
<dbReference type="InterPro" id="IPR033294">
    <property type="entry name" value="Erlin1/2"/>
</dbReference>
<evidence type="ECO:0000256" key="14">
    <source>
        <dbReference type="SAM" id="Coils"/>
    </source>
</evidence>
<comment type="subcellular location">
    <subcellularLocation>
        <location evidence="2">Endoplasmic reticulum membrane</location>
        <topology evidence="2">Single-pass type II membrane protein</topology>
    </subcellularLocation>
    <subcellularLocation>
        <location evidence="1">Membrane</location>
        <topology evidence="1">Multi-pass membrane protein</topology>
    </subcellularLocation>
</comment>
<dbReference type="InterPro" id="IPR011011">
    <property type="entry name" value="Znf_FYVE_PHD"/>
</dbReference>
<dbReference type="SUPFAM" id="SSF57903">
    <property type="entry name" value="FYVE/PHD zinc finger"/>
    <property type="match status" value="1"/>
</dbReference>
<keyword evidence="7" id="KW-0256">Endoplasmic reticulum</keyword>
<dbReference type="GO" id="GO:0022857">
    <property type="term" value="F:transmembrane transporter activity"/>
    <property type="evidence" value="ECO:0007669"/>
    <property type="project" value="InterPro"/>
</dbReference>
<keyword evidence="4 16" id="KW-0812">Transmembrane</keyword>
<evidence type="ECO:0000256" key="11">
    <source>
        <dbReference type="ARBA" id="ARBA00023136"/>
    </source>
</evidence>
<dbReference type="PANTHER" id="PTHR15351:SF3">
    <property type="entry name" value="ERLIN"/>
    <property type="match status" value="1"/>
</dbReference>
<evidence type="ECO:0000256" key="4">
    <source>
        <dbReference type="ARBA" id="ARBA00022692"/>
    </source>
</evidence>
<evidence type="ECO:0000313" key="21">
    <source>
        <dbReference type="Proteomes" id="UP000054721"/>
    </source>
</evidence>
<feature type="region of interest" description="Disordered" evidence="15">
    <location>
        <begin position="1303"/>
        <end position="1360"/>
    </location>
</feature>
<protein>
    <submittedName>
        <fullName evidence="20">Erlin-1</fullName>
    </submittedName>
</protein>
<dbReference type="GO" id="GO:0008270">
    <property type="term" value="F:zinc ion binding"/>
    <property type="evidence" value="ECO:0007669"/>
    <property type="project" value="UniProtKB-KW"/>
</dbReference>
<dbReference type="SMART" id="SM00064">
    <property type="entry name" value="FYVE"/>
    <property type="match status" value="1"/>
</dbReference>
<feature type="transmembrane region" description="Helical" evidence="16">
    <location>
        <begin position="841"/>
        <end position="867"/>
    </location>
</feature>
<evidence type="ECO:0000256" key="2">
    <source>
        <dbReference type="ARBA" id="ARBA00004648"/>
    </source>
</evidence>
<dbReference type="Pfam" id="PF07690">
    <property type="entry name" value="MFS_1"/>
    <property type="match status" value="1"/>
</dbReference>
<evidence type="ECO:0000256" key="13">
    <source>
        <dbReference type="PROSITE-ProRule" id="PRU00091"/>
    </source>
</evidence>
<comment type="caution">
    <text evidence="20">The sequence shown here is derived from an EMBL/GenBank/DDBJ whole genome shotgun (WGS) entry which is preliminary data.</text>
</comment>
<dbReference type="GO" id="GO:0031625">
    <property type="term" value="F:ubiquitin protein ligase binding"/>
    <property type="evidence" value="ECO:0007669"/>
    <property type="project" value="InterPro"/>
</dbReference>
<dbReference type="SMART" id="SM00244">
    <property type="entry name" value="PHB"/>
    <property type="match status" value="1"/>
</dbReference>
<dbReference type="PROSITE" id="PS50178">
    <property type="entry name" value="ZF_FYVE"/>
    <property type="match status" value="1"/>
</dbReference>
<feature type="coiled-coil region" evidence="14">
    <location>
        <begin position="266"/>
        <end position="447"/>
    </location>
</feature>
<evidence type="ECO:0000256" key="5">
    <source>
        <dbReference type="ARBA" id="ARBA00022723"/>
    </source>
</evidence>